<evidence type="ECO:0000313" key="2">
    <source>
        <dbReference type="EMBL" id="SCG57901.1"/>
    </source>
</evidence>
<keyword evidence="3" id="KW-1185">Reference proteome</keyword>
<organism evidence="2 3">
    <name type="scientific">Micromonospora echinaurantiaca</name>
    <dbReference type="NCBI Taxonomy" id="47857"/>
    <lineage>
        <taxon>Bacteria</taxon>
        <taxon>Bacillati</taxon>
        <taxon>Actinomycetota</taxon>
        <taxon>Actinomycetes</taxon>
        <taxon>Micromonosporales</taxon>
        <taxon>Micromonosporaceae</taxon>
        <taxon>Micromonospora</taxon>
    </lineage>
</organism>
<dbReference type="InterPro" id="IPR045851">
    <property type="entry name" value="AMP-bd_C_sf"/>
</dbReference>
<dbReference type="InterPro" id="IPR000873">
    <property type="entry name" value="AMP-dep_synth/lig_dom"/>
</dbReference>
<dbReference type="GO" id="GO:0031177">
    <property type="term" value="F:phosphopantetheine binding"/>
    <property type="evidence" value="ECO:0007669"/>
    <property type="project" value="TreeGrafter"/>
</dbReference>
<dbReference type="Proteomes" id="UP000198217">
    <property type="component" value="Chromosome I"/>
</dbReference>
<dbReference type="Pfam" id="PF00501">
    <property type="entry name" value="AMP-binding"/>
    <property type="match status" value="1"/>
</dbReference>
<gene>
    <name evidence="2" type="ORF">GA0070609_3378</name>
</gene>
<dbReference type="Gene3D" id="3.40.50.12780">
    <property type="entry name" value="N-terminal domain of ligase-like"/>
    <property type="match status" value="1"/>
</dbReference>
<dbReference type="InterPro" id="IPR042099">
    <property type="entry name" value="ANL_N_sf"/>
</dbReference>
<reference evidence="2 3" key="1">
    <citation type="submission" date="2016-06" db="EMBL/GenBank/DDBJ databases">
        <authorList>
            <person name="Kjaerup R.B."/>
            <person name="Dalgaard T.S."/>
            <person name="Juul-Madsen H.R."/>
        </authorList>
    </citation>
    <scope>NUCLEOTIDE SEQUENCE [LARGE SCALE GENOMIC DNA]</scope>
    <source>
        <strain evidence="2 3">DSM 43904</strain>
    </source>
</reference>
<protein>
    <submittedName>
        <fullName evidence="2">Amino acid adenylation domain-containing protein</fullName>
    </submittedName>
</protein>
<sequence>MTPRNETLMTSTNIFDLLCKQSVAQSDDVAYIGTDREYSYAELFEQSRSAGNLISAAMTRPGPVAVITSMSAARVPAVLAVAAAGGTLIPMDLEWPAEWRRTIIEKFACTGVLTDDASMLDELDGTVLPVPVLGGDLVMTACRAKPITTWQEHLSTLQYLIFTSGSTGAPKGVGMSVDAARRHIVSTIAWLNLAPSDRVLQFARLAFDTSQEEIWPALFAGATVVAGVVTTPTFSQLQNRIRDCGVTVLELPTAYWRQWASYLRDRQPDLPSLATVILGGEAAYECDAHMWRAGGLGRVRLINSYGPTEAGITASAYEVPAMVPDTPDPLPIGYPLPGKELMLDESELLISGSTLADGYFTADGFFTDRFAGGRFYRTGDLVRQLPDGSFVFLGRVDRQVKILGRRIELEAIEAALVRAGALEARVETSNDVRGRTRLHALVAADVDVDLLRSKLRDILPDALMPARIVAVGSLPKNAAGKVDVRAARLLIAEPSNIAPATAS</sequence>
<dbReference type="GO" id="GO:0043041">
    <property type="term" value="P:amino acid activation for nonribosomal peptide biosynthetic process"/>
    <property type="evidence" value="ECO:0007669"/>
    <property type="project" value="TreeGrafter"/>
</dbReference>
<dbReference type="EMBL" id="LT607750">
    <property type="protein sequence ID" value="SCG57901.1"/>
    <property type="molecule type" value="Genomic_DNA"/>
</dbReference>
<proteinExistence type="predicted"/>
<dbReference type="GO" id="GO:0005737">
    <property type="term" value="C:cytoplasm"/>
    <property type="evidence" value="ECO:0007669"/>
    <property type="project" value="TreeGrafter"/>
</dbReference>
<dbReference type="GO" id="GO:0044550">
    <property type="term" value="P:secondary metabolite biosynthetic process"/>
    <property type="evidence" value="ECO:0007669"/>
    <property type="project" value="TreeGrafter"/>
</dbReference>
<dbReference type="PANTHER" id="PTHR45527:SF1">
    <property type="entry name" value="FATTY ACID SYNTHASE"/>
    <property type="match status" value="1"/>
</dbReference>
<dbReference type="PROSITE" id="PS00455">
    <property type="entry name" value="AMP_BINDING"/>
    <property type="match status" value="1"/>
</dbReference>
<dbReference type="InterPro" id="IPR020845">
    <property type="entry name" value="AMP-binding_CS"/>
</dbReference>
<feature type="domain" description="AMP-dependent synthetase/ligase" evidence="1">
    <location>
        <begin position="23"/>
        <end position="360"/>
    </location>
</feature>
<dbReference type="Gene3D" id="3.30.300.30">
    <property type="match status" value="1"/>
</dbReference>
<evidence type="ECO:0000313" key="3">
    <source>
        <dbReference type="Proteomes" id="UP000198217"/>
    </source>
</evidence>
<accession>A0A1C5IIP7</accession>
<dbReference type="AlphaFoldDB" id="A0A1C5IIP7"/>
<name>A0A1C5IIP7_9ACTN</name>
<evidence type="ECO:0000259" key="1">
    <source>
        <dbReference type="Pfam" id="PF00501"/>
    </source>
</evidence>
<dbReference type="PANTHER" id="PTHR45527">
    <property type="entry name" value="NONRIBOSOMAL PEPTIDE SYNTHETASE"/>
    <property type="match status" value="1"/>
</dbReference>
<dbReference type="SUPFAM" id="SSF56801">
    <property type="entry name" value="Acetyl-CoA synthetase-like"/>
    <property type="match status" value="1"/>
</dbReference>